<accession>A0A1R1XHP3</accession>
<evidence type="ECO:0000256" key="1">
    <source>
        <dbReference type="ARBA" id="ARBA00022729"/>
    </source>
</evidence>
<comment type="caution">
    <text evidence="4">The sequence shown here is derived from an EMBL/GenBank/DDBJ whole genome shotgun (WGS) entry which is preliminary data.</text>
</comment>
<keyword evidence="3" id="KW-0449">Lipoprotein</keyword>
<keyword evidence="5" id="KW-1185">Reference proteome</keyword>
<keyword evidence="1" id="KW-0732">Signal</keyword>
<proteinExistence type="inferred from homology"/>
<dbReference type="OrthoDB" id="421038at2759"/>
<gene>
    <name evidence="4" type="ORF">AYI70_g8077</name>
</gene>
<dbReference type="Gene3D" id="3.20.20.80">
    <property type="entry name" value="Glycosidases"/>
    <property type="match status" value="1"/>
</dbReference>
<organism evidence="4 5">
    <name type="scientific">Smittium culicis</name>
    <dbReference type="NCBI Taxonomy" id="133412"/>
    <lineage>
        <taxon>Eukaryota</taxon>
        <taxon>Fungi</taxon>
        <taxon>Fungi incertae sedis</taxon>
        <taxon>Zoopagomycota</taxon>
        <taxon>Kickxellomycotina</taxon>
        <taxon>Harpellomycetes</taxon>
        <taxon>Harpellales</taxon>
        <taxon>Legeriomycetaceae</taxon>
        <taxon>Smittium</taxon>
    </lineage>
</organism>
<keyword evidence="3" id="KW-0336">GPI-anchor</keyword>
<dbReference type="GO" id="GO:0016740">
    <property type="term" value="F:transferase activity"/>
    <property type="evidence" value="ECO:0007669"/>
    <property type="project" value="UniProtKB-KW"/>
</dbReference>
<protein>
    <recommendedName>
        <fullName evidence="3">1,3-beta-glucanosyltransferase</fullName>
        <ecNumber evidence="3">2.4.1.-</ecNumber>
    </recommendedName>
</protein>
<evidence type="ECO:0000256" key="2">
    <source>
        <dbReference type="ARBA" id="ARBA00023180"/>
    </source>
</evidence>
<keyword evidence="3" id="KW-0808">Transferase</keyword>
<dbReference type="GO" id="GO:0005886">
    <property type="term" value="C:plasma membrane"/>
    <property type="evidence" value="ECO:0007669"/>
    <property type="project" value="UniProtKB-SubCell"/>
</dbReference>
<keyword evidence="2" id="KW-0325">Glycoprotein</keyword>
<dbReference type="EC" id="2.4.1.-" evidence="3"/>
<dbReference type="Pfam" id="PF03198">
    <property type="entry name" value="Glyco_hydro_72"/>
    <property type="match status" value="1"/>
</dbReference>
<name>A0A1R1XHP3_9FUNG</name>
<sequence>MLLNKASLDNNSFNRFWLDSKFFNSRTKQQFFFKDVSYQPRAHDKSDNLNPLADNKGCLRDIELFNPFPR</sequence>
<dbReference type="AlphaFoldDB" id="A0A1R1XHP3"/>
<dbReference type="EMBL" id="LSSN01003191">
    <property type="protein sequence ID" value="OMJ14128.1"/>
    <property type="molecule type" value="Genomic_DNA"/>
</dbReference>
<keyword evidence="3" id="KW-0472">Membrane</keyword>
<dbReference type="InterPro" id="IPR004886">
    <property type="entry name" value="Glucanosyltransferase"/>
</dbReference>
<evidence type="ECO:0000313" key="5">
    <source>
        <dbReference type="Proteomes" id="UP000187283"/>
    </source>
</evidence>
<dbReference type="Proteomes" id="UP000187283">
    <property type="component" value="Unassembled WGS sequence"/>
</dbReference>
<comment type="similarity">
    <text evidence="3">Belongs to the glycosyl hydrolase 72 family.</text>
</comment>
<comment type="function">
    <text evidence="3">Splits internally a 1,3-beta-glucan molecule and transfers the newly generated reducing end (the donor) to the non-reducing end of another 1,3-beta-glucan molecule (the acceptor) forming a 1,3-beta linkage, resulting in the elongation of 1,3-beta-glucan chains in the cell wall.</text>
</comment>
<dbReference type="GO" id="GO:0098552">
    <property type="term" value="C:side of membrane"/>
    <property type="evidence" value="ECO:0007669"/>
    <property type="project" value="UniProtKB-KW"/>
</dbReference>
<evidence type="ECO:0000256" key="3">
    <source>
        <dbReference type="RuleBase" id="RU361209"/>
    </source>
</evidence>
<feature type="non-terminal residue" evidence="4">
    <location>
        <position position="70"/>
    </location>
</feature>
<comment type="subcellular location">
    <subcellularLocation>
        <location evidence="3">Cell membrane</location>
        <topology evidence="3">Lipid-anchor</topology>
        <topology evidence="3">GPI-anchor</topology>
    </subcellularLocation>
</comment>
<reference evidence="4 5" key="1">
    <citation type="submission" date="2017-01" db="EMBL/GenBank/DDBJ databases">
        <authorList>
            <person name="Mah S.A."/>
            <person name="Swanson W.J."/>
            <person name="Moy G.W."/>
            <person name="Vacquier V.D."/>
        </authorList>
    </citation>
    <scope>NUCLEOTIDE SEQUENCE [LARGE SCALE GENOMIC DNA]</scope>
    <source>
        <strain evidence="4 5">GSMNP</strain>
    </source>
</reference>
<evidence type="ECO:0000313" key="4">
    <source>
        <dbReference type="EMBL" id="OMJ14128.1"/>
    </source>
</evidence>